<dbReference type="OrthoDB" id="2593732at2759"/>
<dbReference type="CDD" id="cd00067">
    <property type="entry name" value="GAL4"/>
    <property type="match status" value="1"/>
</dbReference>
<keyword evidence="1" id="KW-0479">Metal-binding</keyword>
<keyword evidence="9" id="KW-1185">Reference proteome</keyword>
<evidence type="ECO:0000256" key="5">
    <source>
        <dbReference type="ARBA" id="ARBA00023163"/>
    </source>
</evidence>
<evidence type="ECO:0000313" key="9">
    <source>
        <dbReference type="Proteomes" id="UP000235786"/>
    </source>
</evidence>
<feature type="domain" description="Zn(2)-C6 fungal-type" evidence="7">
    <location>
        <begin position="21"/>
        <end position="49"/>
    </location>
</feature>
<dbReference type="GO" id="GO:0000981">
    <property type="term" value="F:DNA-binding transcription factor activity, RNA polymerase II-specific"/>
    <property type="evidence" value="ECO:0007669"/>
    <property type="project" value="InterPro"/>
</dbReference>
<keyword evidence="5" id="KW-0804">Transcription</keyword>
<sequence>MATTLLKPKTKRRGLPKTRSGCKTCKKRRVKCGEEKPECLRCTKFGVKCDGYSLEEANSGGGAWTIMNPQRRPLLLPKQASTLVKNPSEFLFCVEKDHHYFEIFCTKTCFQILPFYDAGNFRQMLLQCSMTESAIRHAIVALGAMDKKMETLDEFKSLSLDEQEKSSHLHHLNALKEYSTAISKMRAASLEGKSRDIRIALLTSLMIICFEAWNGNLDFAVRQIQTGLRLIREWHDSAKDLLTGPVSSDPAYTGSVEGELIRIFTRLDPQIVSFSEKPSPEYHAWIIGRGQKILERMPSLFQTVSEASVFEEAIIRRGMAFVCHEIPYEKPPPPRHTFPINGWWGCREPKVLSTLNRMAADSALWRTAFAPLWKRLKDENNPSDLFPAALLMNRIISSHIGCVVPTVLDEQDFDHYYEDYKIVIEMSEYMLGILEATGDKLKDARYTRSPKFNFDSYTVIPLFLMALKCRDPPLRRKAISLMFKYPRREGVCDSVCMGRLCEWAMKIEEEHIDKNGRVPGWARVHGVTLERDPEKENSGILTAEQRVGASSDEVVIKSIHMEWSCSAFLANTADGQSDLWMG</sequence>
<evidence type="ECO:0000259" key="7">
    <source>
        <dbReference type="PROSITE" id="PS50048"/>
    </source>
</evidence>
<dbReference type="Pfam" id="PF11951">
    <property type="entry name" value="Fungal_trans_2"/>
    <property type="match status" value="1"/>
</dbReference>
<dbReference type="PANTHER" id="PTHR36206">
    <property type="entry name" value="ASPERCRYPTIN BIOSYNTHESIS CLUSTER-SPECIFIC TRANSCRIPTION REGULATOR ATNN-RELATED"/>
    <property type="match status" value="1"/>
</dbReference>
<evidence type="ECO:0000313" key="8">
    <source>
        <dbReference type="EMBL" id="PMD44983.1"/>
    </source>
</evidence>
<evidence type="ECO:0000256" key="2">
    <source>
        <dbReference type="ARBA" id="ARBA00022833"/>
    </source>
</evidence>
<dbReference type="AlphaFoldDB" id="A0A2J6S2I3"/>
<dbReference type="InterPro" id="IPR052360">
    <property type="entry name" value="Transcr_Regulatory_Proteins"/>
</dbReference>
<dbReference type="InterPro" id="IPR001138">
    <property type="entry name" value="Zn2Cys6_DnaBD"/>
</dbReference>
<dbReference type="Proteomes" id="UP000235786">
    <property type="component" value="Unassembled WGS sequence"/>
</dbReference>
<accession>A0A2J6S2I3</accession>
<evidence type="ECO:0000256" key="3">
    <source>
        <dbReference type="ARBA" id="ARBA00023015"/>
    </source>
</evidence>
<dbReference type="PROSITE" id="PS00463">
    <property type="entry name" value="ZN2_CY6_FUNGAL_1"/>
    <property type="match status" value="1"/>
</dbReference>
<protein>
    <recommendedName>
        <fullName evidence="7">Zn(2)-C6 fungal-type domain-containing protein</fullName>
    </recommendedName>
</protein>
<organism evidence="8 9">
    <name type="scientific">Hyaloscypha variabilis (strain UAMH 11265 / GT02V1 / F)</name>
    <name type="common">Meliniomyces variabilis</name>
    <dbReference type="NCBI Taxonomy" id="1149755"/>
    <lineage>
        <taxon>Eukaryota</taxon>
        <taxon>Fungi</taxon>
        <taxon>Dikarya</taxon>
        <taxon>Ascomycota</taxon>
        <taxon>Pezizomycotina</taxon>
        <taxon>Leotiomycetes</taxon>
        <taxon>Helotiales</taxon>
        <taxon>Hyaloscyphaceae</taxon>
        <taxon>Hyaloscypha</taxon>
        <taxon>Hyaloscypha variabilis</taxon>
    </lineage>
</organism>
<dbReference type="InterPro" id="IPR036864">
    <property type="entry name" value="Zn2-C6_fun-type_DNA-bd_sf"/>
</dbReference>
<dbReference type="Gene3D" id="4.10.240.10">
    <property type="entry name" value="Zn(2)-C6 fungal-type DNA-binding domain"/>
    <property type="match status" value="1"/>
</dbReference>
<dbReference type="InterPro" id="IPR021858">
    <property type="entry name" value="Fun_TF"/>
</dbReference>
<dbReference type="GO" id="GO:0003677">
    <property type="term" value="F:DNA binding"/>
    <property type="evidence" value="ECO:0007669"/>
    <property type="project" value="UniProtKB-KW"/>
</dbReference>
<keyword evidence="3" id="KW-0805">Transcription regulation</keyword>
<proteinExistence type="predicted"/>
<dbReference type="GO" id="GO:0008270">
    <property type="term" value="F:zinc ion binding"/>
    <property type="evidence" value="ECO:0007669"/>
    <property type="project" value="InterPro"/>
</dbReference>
<reference evidence="8 9" key="1">
    <citation type="submission" date="2016-04" db="EMBL/GenBank/DDBJ databases">
        <title>A degradative enzymes factory behind the ericoid mycorrhizal symbiosis.</title>
        <authorList>
            <consortium name="DOE Joint Genome Institute"/>
            <person name="Martino E."/>
            <person name="Morin E."/>
            <person name="Grelet G."/>
            <person name="Kuo A."/>
            <person name="Kohler A."/>
            <person name="Daghino S."/>
            <person name="Barry K."/>
            <person name="Choi C."/>
            <person name="Cichocki N."/>
            <person name="Clum A."/>
            <person name="Copeland A."/>
            <person name="Hainaut M."/>
            <person name="Haridas S."/>
            <person name="Labutti K."/>
            <person name="Lindquist E."/>
            <person name="Lipzen A."/>
            <person name="Khouja H.-R."/>
            <person name="Murat C."/>
            <person name="Ohm R."/>
            <person name="Olson A."/>
            <person name="Spatafora J."/>
            <person name="Veneault-Fourrey C."/>
            <person name="Henrissat B."/>
            <person name="Grigoriev I."/>
            <person name="Martin F."/>
            <person name="Perotto S."/>
        </authorList>
    </citation>
    <scope>NUCLEOTIDE SEQUENCE [LARGE SCALE GENOMIC DNA]</scope>
    <source>
        <strain evidence="8 9">F</strain>
    </source>
</reference>
<dbReference type="SUPFAM" id="SSF57701">
    <property type="entry name" value="Zn2/Cys6 DNA-binding domain"/>
    <property type="match status" value="1"/>
</dbReference>
<keyword evidence="2" id="KW-0862">Zinc</keyword>
<dbReference type="EMBL" id="KZ613940">
    <property type="protein sequence ID" value="PMD44983.1"/>
    <property type="molecule type" value="Genomic_DNA"/>
</dbReference>
<dbReference type="PROSITE" id="PS50048">
    <property type="entry name" value="ZN2_CY6_FUNGAL_2"/>
    <property type="match status" value="1"/>
</dbReference>
<keyword evidence="6" id="KW-0539">Nucleus</keyword>
<keyword evidence="4" id="KW-0238">DNA-binding</keyword>
<dbReference type="SMART" id="SM00066">
    <property type="entry name" value="GAL4"/>
    <property type="match status" value="1"/>
</dbReference>
<gene>
    <name evidence="8" type="ORF">L207DRAFT_577930</name>
</gene>
<evidence type="ECO:0000256" key="6">
    <source>
        <dbReference type="ARBA" id="ARBA00023242"/>
    </source>
</evidence>
<name>A0A2J6S2I3_HYAVF</name>
<evidence type="ECO:0000256" key="1">
    <source>
        <dbReference type="ARBA" id="ARBA00022723"/>
    </source>
</evidence>
<dbReference type="PANTHER" id="PTHR36206:SF4">
    <property type="entry name" value="HYPOTHETICAL CONSERVED PROTEIN (EUROFUNG)-RELATED"/>
    <property type="match status" value="1"/>
</dbReference>
<dbReference type="Pfam" id="PF00172">
    <property type="entry name" value="Zn_clus"/>
    <property type="match status" value="1"/>
</dbReference>
<evidence type="ECO:0000256" key="4">
    <source>
        <dbReference type="ARBA" id="ARBA00023125"/>
    </source>
</evidence>
<dbReference type="STRING" id="1149755.A0A2J6S2I3"/>